<proteinExistence type="predicted"/>
<evidence type="ECO:0000313" key="1">
    <source>
        <dbReference type="EMBL" id="ULU13107.1"/>
    </source>
</evidence>
<accession>A0AAE9DWC2</accession>
<protein>
    <submittedName>
        <fullName evidence="1">Uncharacterized protein</fullName>
    </submittedName>
</protein>
<dbReference type="EMBL" id="CP090891">
    <property type="protein sequence ID" value="ULU13107.1"/>
    <property type="molecule type" value="Genomic_DNA"/>
</dbReference>
<name>A0AAE9DWC2_CAEBR</name>
<dbReference type="Proteomes" id="UP000827892">
    <property type="component" value="Chromosome I"/>
</dbReference>
<organism evidence="1 2">
    <name type="scientific">Caenorhabditis briggsae</name>
    <dbReference type="NCBI Taxonomy" id="6238"/>
    <lineage>
        <taxon>Eukaryota</taxon>
        <taxon>Metazoa</taxon>
        <taxon>Ecdysozoa</taxon>
        <taxon>Nematoda</taxon>
        <taxon>Chromadorea</taxon>
        <taxon>Rhabditida</taxon>
        <taxon>Rhabditina</taxon>
        <taxon>Rhabditomorpha</taxon>
        <taxon>Rhabditoidea</taxon>
        <taxon>Rhabditidae</taxon>
        <taxon>Peloderinae</taxon>
        <taxon>Caenorhabditis</taxon>
    </lineage>
</organism>
<gene>
    <name evidence="1" type="ORF">L3Y34_015950</name>
</gene>
<dbReference type="AlphaFoldDB" id="A0AAE9DWC2"/>
<reference evidence="1 2" key="1">
    <citation type="submission" date="2022-05" db="EMBL/GenBank/DDBJ databases">
        <title>Chromosome-level reference genomes for two strains of Caenorhabditis briggsae: an improved platform for comparative genomics.</title>
        <authorList>
            <person name="Stevens L."/>
            <person name="Andersen E.C."/>
        </authorList>
    </citation>
    <scope>NUCLEOTIDE SEQUENCE [LARGE SCALE GENOMIC DNA]</scope>
    <source>
        <strain evidence="1">QX1410_ONT</strain>
        <tissue evidence="1">Whole-organism</tissue>
    </source>
</reference>
<evidence type="ECO:0000313" key="2">
    <source>
        <dbReference type="Proteomes" id="UP000827892"/>
    </source>
</evidence>
<sequence>MQAWEYRETDSPLSSDVTLHSLKPVETDSAMSIASDFDETFWDQELNRGRSQSFGGTTQYSQQFMQRKIIGRPFFKTSLETVDSGTNRLMMLKARIKILFVIDRIITETLWLKGNGSRTSHTDLNVNGQIYDDVNDGAIMKDMGLCQQMLLLPRFLLMGSSGDSFEFSFASVCGPTVLLRVNETKMYFSSSILESSFRGTLAGNEFLRFLSLKECISKNDVCSMKQTKTTSLGDTKKFFA</sequence>